<dbReference type="InterPro" id="IPR043131">
    <property type="entry name" value="BCAT-like_N"/>
</dbReference>
<evidence type="ECO:0000313" key="16">
    <source>
        <dbReference type="Proteomes" id="UP000029994"/>
    </source>
</evidence>
<dbReference type="NCBIfam" id="NF004761">
    <property type="entry name" value="PRK06092.1"/>
    <property type="match status" value="1"/>
</dbReference>
<evidence type="ECO:0000256" key="14">
    <source>
        <dbReference type="RuleBase" id="RU004516"/>
    </source>
</evidence>
<evidence type="ECO:0000256" key="6">
    <source>
        <dbReference type="ARBA" id="ARBA00023239"/>
    </source>
</evidence>
<reference evidence="15 16" key="1">
    <citation type="submission" date="2014-04" db="EMBL/GenBank/DDBJ databases">
        <title>Genome sequencing of Vibrio navarrensis strains.</title>
        <authorList>
            <person name="Gladney L.M."/>
            <person name="Katz L.S."/>
            <person name="Marino-Ramirez L."/>
            <person name="Jordan I.K."/>
        </authorList>
    </citation>
    <scope>NUCLEOTIDE SEQUENCE [LARGE SCALE GENOMIC DNA]</scope>
    <source>
        <strain evidence="15 16">ATCC 51183</strain>
    </source>
</reference>
<dbReference type="eggNOG" id="COG0115">
    <property type="taxonomic scope" value="Bacteria"/>
</dbReference>
<evidence type="ECO:0000256" key="12">
    <source>
        <dbReference type="NCBIfam" id="TIGR03461"/>
    </source>
</evidence>
<dbReference type="InterPro" id="IPR036038">
    <property type="entry name" value="Aminotransferase-like"/>
</dbReference>
<evidence type="ECO:0000313" key="15">
    <source>
        <dbReference type="EMBL" id="KGK08756.1"/>
    </source>
</evidence>
<dbReference type="InterPro" id="IPR043132">
    <property type="entry name" value="BCAT-like_C"/>
</dbReference>
<comment type="function">
    <text evidence="10">Involved in the biosynthesis of p-aminobenzoate (PABA), a precursor of tetrahydrofolate. Converts 4-amino-4-deoxychorismate into 4-aminobenzoate (PABA) and pyruvate.</text>
</comment>
<comment type="similarity">
    <text evidence="2 13">Belongs to the class-IV pyridoxal-phosphate-dependent aminotransferase family.</text>
</comment>
<protein>
    <recommendedName>
        <fullName evidence="11 12">Aminodeoxychorismate lyase</fullName>
        <ecNumber evidence="8 12">4.1.3.38</ecNumber>
    </recommendedName>
</protein>
<dbReference type="SUPFAM" id="SSF56752">
    <property type="entry name" value="D-aminoacid aminotransferase-like PLP-dependent enzymes"/>
    <property type="match status" value="1"/>
</dbReference>
<dbReference type="RefSeq" id="WP_039429810.1">
    <property type="nucleotide sequence ID" value="NZ_CP061845.1"/>
</dbReference>
<dbReference type="PROSITE" id="PS00770">
    <property type="entry name" value="AA_TRANSFER_CLASS_4"/>
    <property type="match status" value="1"/>
</dbReference>
<dbReference type="GO" id="GO:0008696">
    <property type="term" value="F:4-amino-4-deoxychorismate lyase activity"/>
    <property type="evidence" value="ECO:0007669"/>
    <property type="project" value="UniProtKB-UniRule"/>
</dbReference>
<gene>
    <name evidence="15" type="ORF">EA26_16135</name>
</gene>
<evidence type="ECO:0000256" key="7">
    <source>
        <dbReference type="ARBA" id="ARBA00035633"/>
    </source>
</evidence>
<name>A0A099LMW5_9VIBR</name>
<evidence type="ECO:0000256" key="9">
    <source>
        <dbReference type="ARBA" id="ARBA00049529"/>
    </source>
</evidence>
<keyword evidence="6 15" id="KW-0456">Lyase</keyword>
<sequence>MFWVNGVPSEMVSLTDRSFQYGDGCFTTMLSRYGHIEHWPLHIERMQACLSALHIPIPDWLQVKQWLDLAVLADEKAVLKLHISRGLGGRGYSFSEVTQPLVTISSASYPPHYAALQQTGLQLGVCQTRLGINPLLAGHKHNNRLEQILCKAEMEKQGYQDGVTLNVQNHVIETTMANLFWLKESVLYTSDVSQSGVAGIMRRLILAQAQHDGMTVNVIDAQIAQLLDADEVFVCNSLLGVAPVTRIQDRNMPIGEMTRYFQGIFCS</sequence>
<keyword evidence="4 14" id="KW-0663">Pyridoxal phosphate</keyword>
<dbReference type="Pfam" id="PF01063">
    <property type="entry name" value="Aminotran_4"/>
    <property type="match status" value="1"/>
</dbReference>
<dbReference type="GO" id="GO:0046656">
    <property type="term" value="P:folic acid biosynthetic process"/>
    <property type="evidence" value="ECO:0007669"/>
    <property type="project" value="UniProtKB-KW"/>
</dbReference>
<dbReference type="STRING" id="29495.EA26_16135"/>
<comment type="pathway">
    <text evidence="7">Cofactor biosynthesis; tetrahydrofolate biosynthesis; 4-aminobenzoate from chorismate: step 2/2.</text>
</comment>
<evidence type="ECO:0000256" key="3">
    <source>
        <dbReference type="ARBA" id="ARBA00011738"/>
    </source>
</evidence>
<dbReference type="InterPro" id="IPR001544">
    <property type="entry name" value="Aminotrans_IV"/>
</dbReference>
<evidence type="ECO:0000256" key="5">
    <source>
        <dbReference type="ARBA" id="ARBA00022909"/>
    </source>
</evidence>
<dbReference type="PANTHER" id="PTHR42743">
    <property type="entry name" value="AMINO-ACID AMINOTRANSFERASE"/>
    <property type="match status" value="1"/>
</dbReference>
<evidence type="ECO:0000256" key="1">
    <source>
        <dbReference type="ARBA" id="ARBA00001933"/>
    </source>
</evidence>
<dbReference type="Gene3D" id="3.20.10.10">
    <property type="entry name" value="D-amino Acid Aminotransferase, subunit A, domain 2"/>
    <property type="match status" value="1"/>
</dbReference>
<dbReference type="NCBIfam" id="TIGR03461">
    <property type="entry name" value="pabC_Proteo"/>
    <property type="match status" value="1"/>
</dbReference>
<comment type="caution">
    <text evidence="15">The sequence shown here is derived from an EMBL/GenBank/DDBJ whole genome shotgun (WGS) entry which is preliminary data.</text>
</comment>
<dbReference type="EMBL" id="JMCG01000002">
    <property type="protein sequence ID" value="KGK08756.1"/>
    <property type="molecule type" value="Genomic_DNA"/>
</dbReference>
<comment type="cofactor">
    <cofactor evidence="1 14">
        <name>pyridoxal 5'-phosphate</name>
        <dbReference type="ChEBI" id="CHEBI:597326"/>
    </cofactor>
</comment>
<comment type="subunit">
    <text evidence="3">Homodimer.</text>
</comment>
<dbReference type="GO" id="GO:0030170">
    <property type="term" value="F:pyridoxal phosphate binding"/>
    <property type="evidence" value="ECO:0007669"/>
    <property type="project" value="InterPro"/>
</dbReference>
<dbReference type="EC" id="4.1.3.38" evidence="8 12"/>
<evidence type="ECO:0000256" key="11">
    <source>
        <dbReference type="ARBA" id="ARBA00069174"/>
    </source>
</evidence>
<dbReference type="GO" id="GO:0008153">
    <property type="term" value="P:4-aminobenzoate biosynthetic process"/>
    <property type="evidence" value="ECO:0007669"/>
    <property type="project" value="UniProtKB-UniRule"/>
</dbReference>
<evidence type="ECO:0000256" key="8">
    <source>
        <dbReference type="ARBA" id="ARBA00035676"/>
    </source>
</evidence>
<dbReference type="Gene3D" id="3.30.470.10">
    <property type="match status" value="1"/>
</dbReference>
<dbReference type="AlphaFoldDB" id="A0A099LMW5"/>
<evidence type="ECO:0000256" key="4">
    <source>
        <dbReference type="ARBA" id="ARBA00022898"/>
    </source>
</evidence>
<dbReference type="GeneID" id="43684607"/>
<dbReference type="FunFam" id="3.20.10.10:FF:000002">
    <property type="entry name" value="D-alanine aminotransferase"/>
    <property type="match status" value="1"/>
</dbReference>
<dbReference type="InterPro" id="IPR017824">
    <property type="entry name" value="Aminodeoxychorismate_lyase_IV"/>
</dbReference>
<accession>A0A099LMW5</accession>
<dbReference type="PANTHER" id="PTHR42743:SF2">
    <property type="entry name" value="AMINODEOXYCHORISMATE LYASE"/>
    <property type="match status" value="1"/>
</dbReference>
<keyword evidence="16" id="KW-1185">Reference proteome</keyword>
<dbReference type="InterPro" id="IPR018300">
    <property type="entry name" value="Aminotrans_IV_CS"/>
</dbReference>
<organism evidence="15 16">
    <name type="scientific">Vibrio navarrensis</name>
    <dbReference type="NCBI Taxonomy" id="29495"/>
    <lineage>
        <taxon>Bacteria</taxon>
        <taxon>Pseudomonadati</taxon>
        <taxon>Pseudomonadota</taxon>
        <taxon>Gammaproteobacteria</taxon>
        <taxon>Vibrionales</taxon>
        <taxon>Vibrionaceae</taxon>
        <taxon>Vibrio</taxon>
    </lineage>
</organism>
<comment type="catalytic activity">
    <reaction evidence="9">
        <text>4-amino-4-deoxychorismate = 4-aminobenzoate + pyruvate + H(+)</text>
        <dbReference type="Rhea" id="RHEA:16201"/>
        <dbReference type="ChEBI" id="CHEBI:15361"/>
        <dbReference type="ChEBI" id="CHEBI:15378"/>
        <dbReference type="ChEBI" id="CHEBI:17836"/>
        <dbReference type="ChEBI" id="CHEBI:58406"/>
        <dbReference type="EC" id="4.1.3.38"/>
    </reaction>
</comment>
<evidence type="ECO:0000256" key="2">
    <source>
        <dbReference type="ARBA" id="ARBA00009320"/>
    </source>
</evidence>
<dbReference type="GO" id="GO:0005829">
    <property type="term" value="C:cytosol"/>
    <property type="evidence" value="ECO:0007669"/>
    <property type="project" value="TreeGrafter"/>
</dbReference>
<proteinExistence type="inferred from homology"/>
<evidence type="ECO:0000256" key="10">
    <source>
        <dbReference type="ARBA" id="ARBA00054027"/>
    </source>
</evidence>
<dbReference type="Proteomes" id="UP000029994">
    <property type="component" value="Unassembled WGS sequence"/>
</dbReference>
<dbReference type="CDD" id="cd01559">
    <property type="entry name" value="ADCL_like"/>
    <property type="match status" value="1"/>
</dbReference>
<dbReference type="InterPro" id="IPR050571">
    <property type="entry name" value="Class-IV_PLP-Dep_Aminotrnsfr"/>
</dbReference>
<evidence type="ECO:0000256" key="13">
    <source>
        <dbReference type="RuleBase" id="RU004106"/>
    </source>
</evidence>
<keyword evidence="5" id="KW-0289">Folate biosynthesis</keyword>